<proteinExistence type="predicted"/>
<keyword evidence="1" id="KW-0472">Membrane</keyword>
<evidence type="ECO:0000256" key="1">
    <source>
        <dbReference type="SAM" id="Phobius"/>
    </source>
</evidence>
<dbReference type="AlphaFoldDB" id="A0A9Q1BN88"/>
<reference evidence="2" key="1">
    <citation type="submission" date="2021-10" db="EMBL/GenBank/DDBJ databases">
        <title>Tropical sea cucumber genome reveals ecological adaptation and Cuvierian tubules defense mechanism.</title>
        <authorList>
            <person name="Chen T."/>
        </authorList>
    </citation>
    <scope>NUCLEOTIDE SEQUENCE</scope>
    <source>
        <strain evidence="2">Nanhai2018</strain>
        <tissue evidence="2">Muscle</tissue>
    </source>
</reference>
<name>A0A9Q1BN88_HOLLE</name>
<evidence type="ECO:0000313" key="3">
    <source>
        <dbReference type="Proteomes" id="UP001152320"/>
    </source>
</evidence>
<comment type="caution">
    <text evidence="2">The sequence shown here is derived from an EMBL/GenBank/DDBJ whole genome shotgun (WGS) entry which is preliminary data.</text>
</comment>
<keyword evidence="1" id="KW-1133">Transmembrane helix</keyword>
<accession>A0A9Q1BN88</accession>
<protein>
    <submittedName>
        <fullName evidence="2">Uncharacterized protein</fullName>
    </submittedName>
</protein>
<keyword evidence="3" id="KW-1185">Reference proteome</keyword>
<dbReference type="EMBL" id="JAIZAY010000014">
    <property type="protein sequence ID" value="KAJ8029797.1"/>
    <property type="molecule type" value="Genomic_DNA"/>
</dbReference>
<evidence type="ECO:0000313" key="2">
    <source>
        <dbReference type="EMBL" id="KAJ8029797.1"/>
    </source>
</evidence>
<keyword evidence="1" id="KW-0812">Transmembrane</keyword>
<dbReference type="Proteomes" id="UP001152320">
    <property type="component" value="Chromosome 14"/>
</dbReference>
<feature type="transmembrane region" description="Helical" evidence="1">
    <location>
        <begin position="20"/>
        <end position="44"/>
    </location>
</feature>
<organism evidence="2 3">
    <name type="scientific">Holothuria leucospilota</name>
    <name type="common">Black long sea cucumber</name>
    <name type="synonym">Mertensiothuria leucospilota</name>
    <dbReference type="NCBI Taxonomy" id="206669"/>
    <lineage>
        <taxon>Eukaryota</taxon>
        <taxon>Metazoa</taxon>
        <taxon>Echinodermata</taxon>
        <taxon>Eleutherozoa</taxon>
        <taxon>Echinozoa</taxon>
        <taxon>Holothuroidea</taxon>
        <taxon>Aspidochirotacea</taxon>
        <taxon>Aspidochirotida</taxon>
        <taxon>Holothuriidae</taxon>
        <taxon>Holothuria</taxon>
    </lineage>
</organism>
<gene>
    <name evidence="2" type="ORF">HOLleu_29287</name>
</gene>
<sequence>MFCNLLVNVLIDHTSRAKLMFSFIWVHQLCYIILLPASFCSVAVKRDLEFLKHWFVFLADCLTSKHCPT</sequence>